<gene>
    <name evidence="3" type="ordered locus">M5M_07620</name>
</gene>
<feature type="domain" description="Transglutaminase-like" evidence="2">
    <location>
        <begin position="328"/>
        <end position="390"/>
    </location>
</feature>
<dbReference type="KEGG" id="saga:M5M_07620"/>
<protein>
    <submittedName>
        <fullName evidence="3">Transglutaminase</fullName>
    </submittedName>
</protein>
<evidence type="ECO:0000256" key="1">
    <source>
        <dbReference type="SAM" id="SignalP"/>
    </source>
</evidence>
<feature type="signal peptide" evidence="1">
    <location>
        <begin position="1"/>
        <end position="17"/>
    </location>
</feature>
<dbReference type="InterPro" id="IPR002931">
    <property type="entry name" value="Transglutaminase-like"/>
</dbReference>
<dbReference type="PANTHER" id="PTHR38339:SF1">
    <property type="entry name" value="TRANSGLUTAMINASE-LIKE DOMAIN-CONTAINING PROTEIN"/>
    <property type="match status" value="1"/>
</dbReference>
<dbReference type="Pfam" id="PF01841">
    <property type="entry name" value="Transglut_core"/>
    <property type="match status" value="1"/>
</dbReference>
<dbReference type="RefSeq" id="WP_015046888.1">
    <property type="nucleotide sequence ID" value="NC_018868.3"/>
</dbReference>
<dbReference type="Gene3D" id="3.10.620.30">
    <property type="match status" value="1"/>
</dbReference>
<dbReference type="OrthoDB" id="9804872at2"/>
<dbReference type="SUPFAM" id="SSF54001">
    <property type="entry name" value="Cysteine proteinases"/>
    <property type="match status" value="1"/>
</dbReference>
<keyword evidence="1" id="KW-0732">Signal</keyword>
<dbReference type="EMBL" id="CP003746">
    <property type="protein sequence ID" value="AFU98715.1"/>
    <property type="molecule type" value="Genomic_DNA"/>
</dbReference>
<evidence type="ECO:0000313" key="4">
    <source>
        <dbReference type="Proteomes" id="UP000000466"/>
    </source>
</evidence>
<dbReference type="PANTHER" id="PTHR38339">
    <property type="entry name" value="TRANSGLUTAMINASE DOMAIN PROTEIN"/>
    <property type="match status" value="1"/>
</dbReference>
<dbReference type="HOGENOM" id="CLU_044992_0_0_6"/>
<dbReference type="InterPro" id="IPR038765">
    <property type="entry name" value="Papain-like_cys_pep_sf"/>
</dbReference>
<dbReference type="Proteomes" id="UP000000466">
    <property type="component" value="Chromosome"/>
</dbReference>
<dbReference type="AlphaFoldDB" id="K4KKI0"/>
<evidence type="ECO:0000259" key="2">
    <source>
        <dbReference type="SMART" id="SM00460"/>
    </source>
</evidence>
<name>K4KKI0_SIMAS</name>
<dbReference type="STRING" id="1117647.M5M_07620"/>
<evidence type="ECO:0000313" key="3">
    <source>
        <dbReference type="EMBL" id="AFU98715.1"/>
    </source>
</evidence>
<dbReference type="SMART" id="SM00460">
    <property type="entry name" value="TGc"/>
    <property type="match status" value="1"/>
</dbReference>
<accession>K4KKI0</accession>
<sequence length="464" mass="53321">MKSALALLSLYCSSVFALDLTQLQQQIDQGHYRQARIAIQLAQSQRPAPDLQTRLGFELERMRRIEMEFTLDEAGLKASVTRYLPTVTDTQFRQWLSQGRFEYKNIDGERRYFARAAYNLFQTDEAARALLPDHQRFTDKAPLYWLHPHHEAVLQAETPPNRQFEVTYSLTVKADAVPDGERVRVWLPFPQELPGEQTGVELLSTSHTGFQLAPNGTPQRTLYMEAVARAGEPTHFSQRYRFVSHAKGATVDADAVEPLAPADPARAWLGERAPHIQFTPALKALSAQLVGLESNPYRIAQRLFAHVDSIPWASAREYSTIRNISDYAHRMGHADCGQQTLLLITLLRLNGIPARWQSGWEFGPGNFDTMHDWGEFYLPPYGWLPMDVTHGQLESDNPALRWFYLGRLDAYRLIFNTDYSQPLVPAKQHVRSETVDSQRGEVEWRGGNLYFEQWRYKMEWQLVE</sequence>
<reference evidence="3 4" key="1">
    <citation type="journal article" date="2013" name="Genome Announc.">
        <title>Complete genome sequence of Simiduia agarivorans SA1(T), a marine bacterium able to degrade a variety of polysaccharides.</title>
        <authorList>
            <person name="Lin S.Y."/>
            <person name="Shieh W.Y."/>
            <person name="Chen J.S."/>
            <person name="Tang S.L."/>
        </authorList>
    </citation>
    <scope>NUCLEOTIDE SEQUENCE [LARGE SCALE GENOMIC DNA]</scope>
    <source>
        <strain evidence="4">DSM 21679 / JCM 13881 / BCRC 17597 / SA1</strain>
    </source>
</reference>
<keyword evidence="4" id="KW-1185">Reference proteome</keyword>
<dbReference type="eggNOG" id="COG1305">
    <property type="taxonomic scope" value="Bacteria"/>
</dbReference>
<organism evidence="3 4">
    <name type="scientific">Simiduia agarivorans (strain DSM 21679 / JCM 13881 / BCRC 17597 / SA1)</name>
    <dbReference type="NCBI Taxonomy" id="1117647"/>
    <lineage>
        <taxon>Bacteria</taxon>
        <taxon>Pseudomonadati</taxon>
        <taxon>Pseudomonadota</taxon>
        <taxon>Gammaproteobacteria</taxon>
        <taxon>Cellvibrionales</taxon>
        <taxon>Cellvibrionaceae</taxon>
        <taxon>Simiduia</taxon>
    </lineage>
</organism>
<proteinExistence type="predicted"/>
<feature type="chain" id="PRO_5003879869" evidence="1">
    <location>
        <begin position="18"/>
        <end position="464"/>
    </location>
</feature>